<dbReference type="PANTHER" id="PTHR24567">
    <property type="entry name" value="CRP FAMILY TRANSCRIPTIONAL REGULATORY PROTEIN"/>
    <property type="match status" value="1"/>
</dbReference>
<dbReference type="InterPro" id="IPR014710">
    <property type="entry name" value="RmlC-like_jellyroll"/>
</dbReference>
<dbReference type="Gene3D" id="2.60.120.10">
    <property type="entry name" value="Jelly Rolls"/>
    <property type="match status" value="1"/>
</dbReference>
<dbReference type="SUPFAM" id="SSF51206">
    <property type="entry name" value="cAMP-binding domain-like"/>
    <property type="match status" value="1"/>
</dbReference>
<dbReference type="GO" id="GO:0003700">
    <property type="term" value="F:DNA-binding transcription factor activity"/>
    <property type="evidence" value="ECO:0007669"/>
    <property type="project" value="TreeGrafter"/>
</dbReference>
<reference evidence="2 3" key="1">
    <citation type="submission" date="2020-10" db="EMBL/GenBank/DDBJ databases">
        <title>Connecting structure to function with the recovery of over 1000 high-quality activated sludge metagenome-assembled genomes encoding full-length rRNA genes using long-read sequencing.</title>
        <authorList>
            <person name="Singleton C.M."/>
            <person name="Petriglieri F."/>
            <person name="Kristensen J.M."/>
            <person name="Kirkegaard R.H."/>
            <person name="Michaelsen T.Y."/>
            <person name="Andersen M.H."/>
            <person name="Karst S.M."/>
            <person name="Dueholm M.S."/>
            <person name="Nielsen P.H."/>
            <person name="Albertsen M."/>
        </authorList>
    </citation>
    <scope>NUCLEOTIDE SEQUENCE [LARGE SCALE GENOMIC DNA]</scope>
    <source>
        <strain evidence="2">EsbW_18-Q3-R4-48_BATAC.285</strain>
    </source>
</reference>
<name>A0A935Q169_9PROT</name>
<sequence length="187" mass="20296">MELSGDRRLAQLEYLGDATPFASRLHAMLPYWPLFENLNLVEIGLLCRFLQVFRAQVGQEVIREGDTGDFMMFVIEGSIQVSKQGTNDSPRLIAVVGAGKTLGEMSLIDGDPRSATCIADGVTVIGVLTRENLASIILEQPSLGAKILMELVVMLSHRLRATSSQLLACLERERGKDGGSEASASFV</sequence>
<dbReference type="InterPro" id="IPR000595">
    <property type="entry name" value="cNMP-bd_dom"/>
</dbReference>
<dbReference type="PROSITE" id="PS00888">
    <property type="entry name" value="CNMP_BINDING_1"/>
    <property type="match status" value="1"/>
</dbReference>
<protein>
    <submittedName>
        <fullName evidence="2">Cyclic nucleotide-binding domain-containing protein</fullName>
    </submittedName>
</protein>
<dbReference type="SMART" id="SM00100">
    <property type="entry name" value="cNMP"/>
    <property type="match status" value="1"/>
</dbReference>
<dbReference type="InterPro" id="IPR018490">
    <property type="entry name" value="cNMP-bd_dom_sf"/>
</dbReference>
<evidence type="ECO:0000313" key="3">
    <source>
        <dbReference type="Proteomes" id="UP000697998"/>
    </source>
</evidence>
<dbReference type="InterPro" id="IPR018488">
    <property type="entry name" value="cNMP-bd_CS"/>
</dbReference>
<evidence type="ECO:0000259" key="1">
    <source>
        <dbReference type="PROSITE" id="PS50042"/>
    </source>
</evidence>
<accession>A0A935Q169</accession>
<dbReference type="CDD" id="cd00038">
    <property type="entry name" value="CAP_ED"/>
    <property type="match status" value="1"/>
</dbReference>
<comment type="caution">
    <text evidence="2">The sequence shown here is derived from an EMBL/GenBank/DDBJ whole genome shotgun (WGS) entry which is preliminary data.</text>
</comment>
<dbReference type="PANTHER" id="PTHR24567:SF74">
    <property type="entry name" value="HTH-TYPE TRANSCRIPTIONAL REGULATOR ARCR"/>
    <property type="match status" value="1"/>
</dbReference>
<proteinExistence type="predicted"/>
<dbReference type="GO" id="GO:0005829">
    <property type="term" value="C:cytosol"/>
    <property type="evidence" value="ECO:0007669"/>
    <property type="project" value="TreeGrafter"/>
</dbReference>
<dbReference type="AlphaFoldDB" id="A0A935Q169"/>
<dbReference type="InterPro" id="IPR050397">
    <property type="entry name" value="Env_Response_Regulators"/>
</dbReference>
<dbReference type="EMBL" id="JADJMH010000014">
    <property type="protein sequence ID" value="MBK7675851.1"/>
    <property type="molecule type" value="Genomic_DNA"/>
</dbReference>
<feature type="domain" description="Cyclic nucleotide-binding" evidence="1">
    <location>
        <begin position="34"/>
        <end position="154"/>
    </location>
</feature>
<dbReference type="PROSITE" id="PS50042">
    <property type="entry name" value="CNMP_BINDING_3"/>
    <property type="match status" value="1"/>
</dbReference>
<dbReference type="Proteomes" id="UP000697998">
    <property type="component" value="Unassembled WGS sequence"/>
</dbReference>
<dbReference type="Pfam" id="PF00027">
    <property type="entry name" value="cNMP_binding"/>
    <property type="match status" value="1"/>
</dbReference>
<evidence type="ECO:0000313" key="2">
    <source>
        <dbReference type="EMBL" id="MBK7675851.1"/>
    </source>
</evidence>
<dbReference type="PRINTS" id="PR00103">
    <property type="entry name" value="CAMPKINASE"/>
</dbReference>
<gene>
    <name evidence="2" type="ORF">IPJ27_14445</name>
</gene>
<organism evidence="2 3">
    <name type="scientific">Candidatus Accumulibacter proximus</name>
    <dbReference type="NCBI Taxonomy" id="2954385"/>
    <lineage>
        <taxon>Bacteria</taxon>
        <taxon>Pseudomonadati</taxon>
        <taxon>Pseudomonadota</taxon>
        <taxon>Betaproteobacteria</taxon>
        <taxon>Candidatus Accumulibacter</taxon>
    </lineage>
</organism>